<evidence type="ECO:0000313" key="2">
    <source>
        <dbReference type="EMBL" id="QTX32280.1"/>
    </source>
</evidence>
<dbReference type="RefSeq" id="WP_274373503.1">
    <property type="nucleotide sequence ID" value="NZ_CP072943.1"/>
</dbReference>
<dbReference type="KEGG" id="aram:KAR29_13410"/>
<sequence>MKSEALTKLRTMRHIKSNAEVFRGQKARTTGALFRAFDNNDAPDLEKDRNFQTMLEREKRRFASRLQSVERARARLLNSRKKLAVIIDKNKALMELRRELQKENSSDMCDSSDGDAVNDENFEMHY</sequence>
<evidence type="ECO:0000256" key="1">
    <source>
        <dbReference type="SAM" id="MobiDB-lite"/>
    </source>
</evidence>
<feature type="region of interest" description="Disordered" evidence="1">
    <location>
        <begin position="101"/>
        <end position="126"/>
    </location>
</feature>
<name>A0A9Q7A7N4_9BACT</name>
<feature type="compositionally biased region" description="Acidic residues" evidence="1">
    <location>
        <begin position="110"/>
        <end position="126"/>
    </location>
</feature>
<protein>
    <submittedName>
        <fullName evidence="2">Uncharacterized protein</fullName>
    </submittedName>
</protein>
<gene>
    <name evidence="2" type="ORF">KAR29_13410</name>
</gene>
<accession>A0A9Q7A7N4</accession>
<proteinExistence type="predicted"/>
<evidence type="ECO:0000313" key="3">
    <source>
        <dbReference type="Proteomes" id="UP000671879"/>
    </source>
</evidence>
<dbReference type="Proteomes" id="UP000671879">
    <property type="component" value="Chromosome"/>
</dbReference>
<dbReference type="AlphaFoldDB" id="A0A9Q7A7N4"/>
<keyword evidence="3" id="KW-1185">Reference proteome</keyword>
<dbReference type="EMBL" id="CP072943">
    <property type="protein sequence ID" value="QTX32280.1"/>
    <property type="molecule type" value="Genomic_DNA"/>
</dbReference>
<organism evidence="2 3">
    <name type="scientific">Aminithiophilus ramosus</name>
    <dbReference type="NCBI Taxonomy" id="3029084"/>
    <lineage>
        <taxon>Bacteria</taxon>
        <taxon>Thermotogati</taxon>
        <taxon>Synergistota</taxon>
        <taxon>Synergistia</taxon>
        <taxon>Synergistales</taxon>
        <taxon>Aminithiophilaceae</taxon>
        <taxon>Aminithiophilus</taxon>
    </lineage>
</organism>
<reference evidence="3" key="1">
    <citation type="submission" date="2021-04" db="EMBL/GenBank/DDBJ databases">
        <title>A novel Synergistetes isolate from a pyrite-forming mixed culture.</title>
        <authorList>
            <person name="Bunk B."/>
            <person name="Sproer C."/>
            <person name="Spring S."/>
            <person name="Pester M."/>
        </authorList>
    </citation>
    <scope>NUCLEOTIDE SEQUENCE [LARGE SCALE GENOMIC DNA]</scope>
    <source>
        <strain evidence="3">J.5.4.2-T.3.5.2</strain>
    </source>
</reference>